<evidence type="ECO:0000313" key="1">
    <source>
        <dbReference type="EMBL" id="MBW82932.1"/>
    </source>
</evidence>
<accession>A0A2P2IP16</accession>
<sequence length="44" mass="4777">MNVLLPLLTDSTGLSVGCTVNYFIINHMATSSQIACQQHAAWLL</sequence>
<dbReference type="AlphaFoldDB" id="A0A2P2IP16"/>
<organism evidence="1">
    <name type="scientific">Rhizophora mucronata</name>
    <name type="common">Asiatic mangrove</name>
    <dbReference type="NCBI Taxonomy" id="61149"/>
    <lineage>
        <taxon>Eukaryota</taxon>
        <taxon>Viridiplantae</taxon>
        <taxon>Streptophyta</taxon>
        <taxon>Embryophyta</taxon>
        <taxon>Tracheophyta</taxon>
        <taxon>Spermatophyta</taxon>
        <taxon>Magnoliopsida</taxon>
        <taxon>eudicotyledons</taxon>
        <taxon>Gunneridae</taxon>
        <taxon>Pentapetalae</taxon>
        <taxon>rosids</taxon>
        <taxon>fabids</taxon>
        <taxon>Malpighiales</taxon>
        <taxon>Rhizophoraceae</taxon>
        <taxon>Rhizophora</taxon>
    </lineage>
</organism>
<protein>
    <submittedName>
        <fullName evidence="1">Uncharacterized protein</fullName>
    </submittedName>
</protein>
<name>A0A2P2IP16_RHIMU</name>
<proteinExistence type="predicted"/>
<dbReference type="EMBL" id="GGEC01002449">
    <property type="protein sequence ID" value="MBW82932.1"/>
    <property type="molecule type" value="Transcribed_RNA"/>
</dbReference>
<reference evidence="1" key="1">
    <citation type="submission" date="2018-02" db="EMBL/GenBank/DDBJ databases">
        <title>Rhizophora mucronata_Transcriptome.</title>
        <authorList>
            <person name="Meera S.P."/>
            <person name="Sreeshan A."/>
            <person name="Augustine A."/>
        </authorList>
    </citation>
    <scope>NUCLEOTIDE SEQUENCE</scope>
    <source>
        <tissue evidence="1">Leaf</tissue>
    </source>
</reference>